<evidence type="ECO:0000313" key="5">
    <source>
        <dbReference type="Proteomes" id="UP000233469"/>
    </source>
</evidence>
<reference evidence="2 4" key="2">
    <citation type="submission" date="2017-09" db="EMBL/GenBank/DDBJ databases">
        <title>Extensive intraspecific genome diversity in a model arbuscular mycorrhizal fungus.</title>
        <authorList>
            <person name="Chen E.C."/>
            <person name="Morin E."/>
            <person name="Beaudet D."/>
            <person name="Noel J."/>
            <person name="Ndikumana S."/>
            <person name="Charron P."/>
            <person name="St-Onge C."/>
            <person name="Giorgi J."/>
            <person name="Grigoriev I.V."/>
            <person name="Roux C."/>
            <person name="Martin F.M."/>
            <person name="Corradi N."/>
        </authorList>
    </citation>
    <scope>NUCLEOTIDE SEQUENCE [LARGE SCALE GENOMIC DNA]</scope>
    <source>
        <strain evidence="2 4">A5</strain>
    </source>
</reference>
<reference evidence="4 5" key="1">
    <citation type="submission" date="2016-04" db="EMBL/GenBank/DDBJ databases">
        <title>Genome analyses suggest a sexual origin of heterokaryosis in a supposedly ancient asexual fungus.</title>
        <authorList>
            <person name="Ropars J."/>
            <person name="Sedzielewska K."/>
            <person name="Noel J."/>
            <person name="Charron P."/>
            <person name="Farinelli L."/>
            <person name="Marton T."/>
            <person name="Kruger M."/>
            <person name="Pelin A."/>
            <person name="Brachmann A."/>
            <person name="Corradi N."/>
        </authorList>
    </citation>
    <scope>NUCLEOTIDE SEQUENCE [LARGE SCALE GENOMIC DNA]</scope>
    <source>
        <strain evidence="2 4">A5</strain>
        <strain evidence="3 5">C2</strain>
    </source>
</reference>
<gene>
    <name evidence="2" type="ORF">RhiirA5_366456</name>
    <name evidence="3" type="ORF">RhiirC2_757489</name>
</gene>
<evidence type="ECO:0000256" key="1">
    <source>
        <dbReference type="SAM" id="Phobius"/>
    </source>
</evidence>
<dbReference type="AlphaFoldDB" id="A0A2I1E8J5"/>
<name>A0A2I1E8J5_9GLOM</name>
<comment type="caution">
    <text evidence="2">The sequence shown here is derived from an EMBL/GenBank/DDBJ whole genome shotgun (WGS) entry which is preliminary data.</text>
</comment>
<keyword evidence="1" id="KW-0472">Membrane</keyword>
<reference evidence="3 5" key="3">
    <citation type="submission" date="2017-10" db="EMBL/GenBank/DDBJ databases">
        <title>Extensive intraspecific genome diversity in a model arbuscular mycorrhizal fungus.</title>
        <authorList>
            <person name="Chen E.C.H."/>
            <person name="Morin E."/>
            <person name="Baudet D."/>
            <person name="Noel J."/>
            <person name="Ndikumana S."/>
            <person name="Charron P."/>
            <person name="St-Onge C."/>
            <person name="Giorgi J."/>
            <person name="Grigoriev I.V."/>
            <person name="Roux C."/>
            <person name="Martin F.M."/>
            <person name="Corradi N."/>
        </authorList>
    </citation>
    <scope>NUCLEOTIDE SEQUENCE [LARGE SCALE GENOMIC DNA]</scope>
    <source>
        <strain evidence="3 5">C2</strain>
    </source>
</reference>
<dbReference type="EMBL" id="LLXL01001536">
    <property type="protein sequence ID" value="PKK63953.1"/>
    <property type="molecule type" value="Genomic_DNA"/>
</dbReference>
<keyword evidence="1" id="KW-1133">Transmembrane helix</keyword>
<organism evidence="2 4">
    <name type="scientific">Rhizophagus irregularis</name>
    <dbReference type="NCBI Taxonomy" id="588596"/>
    <lineage>
        <taxon>Eukaryota</taxon>
        <taxon>Fungi</taxon>
        <taxon>Fungi incertae sedis</taxon>
        <taxon>Mucoromycota</taxon>
        <taxon>Glomeromycotina</taxon>
        <taxon>Glomeromycetes</taxon>
        <taxon>Glomerales</taxon>
        <taxon>Glomeraceae</taxon>
        <taxon>Rhizophagus</taxon>
    </lineage>
</organism>
<evidence type="ECO:0000313" key="2">
    <source>
        <dbReference type="EMBL" id="PKB99396.1"/>
    </source>
</evidence>
<accession>A0A2I1E8J5</accession>
<dbReference type="EMBL" id="LLXJ01002209">
    <property type="protein sequence ID" value="PKB99396.1"/>
    <property type="molecule type" value="Genomic_DNA"/>
</dbReference>
<sequence>MKLQYLDKFASNLKNIKLTFFYNLKDFIFLRKEPIFNFSDSLFVRTFFTITLIAIPYSKVITLFAK</sequence>
<evidence type="ECO:0000313" key="4">
    <source>
        <dbReference type="Proteomes" id="UP000232722"/>
    </source>
</evidence>
<dbReference type="Proteomes" id="UP000232722">
    <property type="component" value="Unassembled WGS sequence"/>
</dbReference>
<protein>
    <submittedName>
        <fullName evidence="2">Uncharacterized protein</fullName>
    </submittedName>
</protein>
<evidence type="ECO:0000313" key="3">
    <source>
        <dbReference type="EMBL" id="PKK63953.1"/>
    </source>
</evidence>
<dbReference type="Proteomes" id="UP000233469">
    <property type="component" value="Unassembled WGS sequence"/>
</dbReference>
<proteinExistence type="predicted"/>
<keyword evidence="1" id="KW-0812">Transmembrane</keyword>
<dbReference type="VEuPathDB" id="FungiDB:RhiirA1_424950"/>
<feature type="transmembrane region" description="Helical" evidence="1">
    <location>
        <begin position="42"/>
        <end position="65"/>
    </location>
</feature>